<protein>
    <submittedName>
        <fullName evidence="2">Manganese-dependent inorganic pyrophosphatase</fullName>
        <ecNumber evidence="2">3.6.1.1</ecNumber>
    </submittedName>
</protein>
<dbReference type="Pfam" id="PF02833">
    <property type="entry name" value="DHHA2"/>
    <property type="match status" value="1"/>
</dbReference>
<evidence type="ECO:0000313" key="2">
    <source>
        <dbReference type="EMBL" id="MPN09148.1"/>
    </source>
</evidence>
<sequence length="79" mass="8786">MERAGAEMGLKMVAFMLTDITNESTDLIFKGSKADEIIKKAYGDTQDINYLGSSILLKGVVSRKKQLVPRLIRGIQQLQ</sequence>
<keyword evidence="2" id="KW-0378">Hydrolase</keyword>
<gene>
    <name evidence="2" type="primary">ppaC_11</name>
    <name evidence="2" type="ORF">SDC9_156436</name>
</gene>
<name>A0A645F466_9ZZZZ</name>
<reference evidence="2" key="1">
    <citation type="submission" date="2019-08" db="EMBL/GenBank/DDBJ databases">
        <authorList>
            <person name="Kucharzyk K."/>
            <person name="Murdoch R.W."/>
            <person name="Higgins S."/>
            <person name="Loffler F."/>
        </authorList>
    </citation>
    <scope>NUCLEOTIDE SEQUENCE</scope>
</reference>
<feature type="domain" description="DHHA2" evidence="1">
    <location>
        <begin position="4"/>
        <end position="71"/>
    </location>
</feature>
<dbReference type="EMBL" id="VSSQ01055236">
    <property type="protein sequence ID" value="MPN09148.1"/>
    <property type="molecule type" value="Genomic_DNA"/>
</dbReference>
<dbReference type="EC" id="3.6.1.1" evidence="2"/>
<evidence type="ECO:0000259" key="1">
    <source>
        <dbReference type="Pfam" id="PF02833"/>
    </source>
</evidence>
<accession>A0A645F466</accession>
<dbReference type="InterPro" id="IPR038222">
    <property type="entry name" value="DHHA2_dom_sf"/>
</dbReference>
<proteinExistence type="predicted"/>
<dbReference type="GO" id="GO:0004427">
    <property type="term" value="F:inorganic diphosphate phosphatase activity"/>
    <property type="evidence" value="ECO:0007669"/>
    <property type="project" value="UniProtKB-EC"/>
</dbReference>
<comment type="caution">
    <text evidence="2">The sequence shown here is derived from an EMBL/GenBank/DDBJ whole genome shotgun (WGS) entry which is preliminary data.</text>
</comment>
<organism evidence="2">
    <name type="scientific">bioreactor metagenome</name>
    <dbReference type="NCBI Taxonomy" id="1076179"/>
    <lineage>
        <taxon>unclassified sequences</taxon>
        <taxon>metagenomes</taxon>
        <taxon>ecological metagenomes</taxon>
    </lineage>
</organism>
<dbReference type="Gene3D" id="3.10.310.20">
    <property type="entry name" value="DHHA2 domain"/>
    <property type="match status" value="1"/>
</dbReference>
<dbReference type="InterPro" id="IPR004097">
    <property type="entry name" value="DHHA2"/>
</dbReference>
<dbReference type="AlphaFoldDB" id="A0A645F466"/>
<dbReference type="GO" id="GO:0005737">
    <property type="term" value="C:cytoplasm"/>
    <property type="evidence" value="ECO:0007669"/>
    <property type="project" value="InterPro"/>
</dbReference>